<dbReference type="Pfam" id="PF01553">
    <property type="entry name" value="Acyltransferase"/>
    <property type="match status" value="1"/>
</dbReference>
<sequence>MSKIYEFPLSYNLTRRYMLFGFKRFYSEVIIKGTENLVFDEHSALIFAPNHLNALMDALSVLTLVPKNKVVVFLAKADLFDNKISAALMRFAKILPAYRMENGMENLGKNNDIFEQSIEVLENGQYIGIMPEGGQGEQHRIRPLVKGIFRIAFEAQKRFGEMKNVKIVPVGIDMGDLIKSGKHLIINVGKPIDIQKHFHDYEINPSVTTNKVKIQLRHALSDLTLDIASVHNYEIIKFLSDVEGYKFIAGKNDKNPVFSRFLHKQKFIKNLLKKEKENPAEFEKIKSDGEKLREKLNSLKLRPAVFSSEKTSVWELILGFPAFLFGFLTNFLPVFVPVWIRKVLRVEYDGFYSSIHYGLGLITFPLFYILQMIVAAKLFRLGMFLSPLFFLLEYFTRPYALRWWKKMRKFFEKRKKLNQYSILRIKRYLTFF</sequence>
<dbReference type="InterPro" id="IPR002123">
    <property type="entry name" value="Plipid/glycerol_acylTrfase"/>
</dbReference>
<dbReference type="EMBL" id="UPXZ01000033">
    <property type="protein sequence ID" value="VBB46314.1"/>
    <property type="molecule type" value="Genomic_DNA"/>
</dbReference>
<feature type="transmembrane region" description="Helical" evidence="1">
    <location>
        <begin position="351"/>
        <end position="375"/>
    </location>
</feature>
<feature type="transmembrane region" description="Helical" evidence="1">
    <location>
        <begin position="381"/>
        <end position="400"/>
    </location>
</feature>
<proteinExistence type="predicted"/>
<dbReference type="InterPro" id="IPR052744">
    <property type="entry name" value="GPAT/DAPAT"/>
</dbReference>
<dbReference type="AlphaFoldDB" id="A0A653AF90"/>
<dbReference type="SUPFAM" id="SSF69593">
    <property type="entry name" value="Glycerol-3-phosphate (1)-acyltransferase"/>
    <property type="match status" value="1"/>
</dbReference>
<dbReference type="SMART" id="SM00563">
    <property type="entry name" value="PlsC"/>
    <property type="match status" value="1"/>
</dbReference>
<reference evidence="3" key="1">
    <citation type="submission" date="2018-07" db="EMBL/GenBank/DDBJ databases">
        <authorList>
            <consortium name="Genoscope - CEA"/>
            <person name="William W."/>
        </authorList>
    </citation>
    <scope>NUCLEOTIDE SEQUENCE</scope>
    <source>
        <strain evidence="3">IK1</strain>
    </source>
</reference>
<dbReference type="GO" id="GO:0004366">
    <property type="term" value="F:glycerol-3-phosphate O-acyltransferase activity"/>
    <property type="evidence" value="ECO:0007669"/>
    <property type="project" value="TreeGrafter"/>
</dbReference>
<feature type="transmembrane region" description="Helical" evidence="1">
    <location>
        <begin position="316"/>
        <end position="339"/>
    </location>
</feature>
<evidence type="ECO:0000259" key="2">
    <source>
        <dbReference type="SMART" id="SM00563"/>
    </source>
</evidence>
<protein>
    <submittedName>
        <fullName evidence="3">Phospholipid/glycerol acyltransferase</fullName>
    </submittedName>
</protein>
<organism evidence="3">
    <name type="scientific">uncultured Paludibacter sp</name>
    <dbReference type="NCBI Taxonomy" id="497635"/>
    <lineage>
        <taxon>Bacteria</taxon>
        <taxon>Pseudomonadati</taxon>
        <taxon>Bacteroidota</taxon>
        <taxon>Bacteroidia</taxon>
        <taxon>Bacteroidales</taxon>
        <taxon>Paludibacteraceae</taxon>
        <taxon>Paludibacter</taxon>
        <taxon>environmental samples</taxon>
    </lineage>
</organism>
<evidence type="ECO:0000256" key="1">
    <source>
        <dbReference type="SAM" id="Phobius"/>
    </source>
</evidence>
<keyword evidence="1" id="KW-1133">Transmembrane helix</keyword>
<dbReference type="PANTHER" id="PTHR31605:SF0">
    <property type="entry name" value="GLYCEROL-3-PHOSPHATE O-ACYLTRANSFERASE 1"/>
    <property type="match status" value="1"/>
</dbReference>
<evidence type="ECO:0000313" key="3">
    <source>
        <dbReference type="EMBL" id="VBB46314.1"/>
    </source>
</evidence>
<dbReference type="GO" id="GO:0008654">
    <property type="term" value="P:phospholipid biosynthetic process"/>
    <property type="evidence" value="ECO:0007669"/>
    <property type="project" value="TreeGrafter"/>
</dbReference>
<keyword evidence="1" id="KW-0472">Membrane</keyword>
<dbReference type="GO" id="GO:0016287">
    <property type="term" value="F:glycerone-phosphate O-acyltransferase activity"/>
    <property type="evidence" value="ECO:0007669"/>
    <property type="project" value="TreeGrafter"/>
</dbReference>
<accession>A0A653AF90</accession>
<feature type="domain" description="Phospholipid/glycerol acyltransferase" evidence="2">
    <location>
        <begin position="45"/>
        <end position="175"/>
    </location>
</feature>
<keyword evidence="1" id="KW-0812">Transmembrane</keyword>
<name>A0A653AF90_9BACT</name>
<keyword evidence="3" id="KW-0808">Transferase</keyword>
<gene>
    <name evidence="3" type="ORF">TRIP_D390007</name>
</gene>
<dbReference type="PANTHER" id="PTHR31605">
    <property type="entry name" value="GLYCEROL-3-PHOSPHATE O-ACYLTRANSFERASE 1"/>
    <property type="match status" value="1"/>
</dbReference>
<keyword evidence="3" id="KW-0012">Acyltransferase</keyword>